<dbReference type="Proteomes" id="UP001258315">
    <property type="component" value="Unassembled WGS sequence"/>
</dbReference>
<keyword evidence="2" id="KW-1185">Reference proteome</keyword>
<protein>
    <submittedName>
        <fullName evidence="1">Uncharacterized protein</fullName>
    </submittedName>
</protein>
<dbReference type="EMBL" id="JAVLVU010000001">
    <property type="protein sequence ID" value="MDT3403991.1"/>
    <property type="molecule type" value="Genomic_DNA"/>
</dbReference>
<accession>A0ABU3GWL0</accession>
<proteinExistence type="predicted"/>
<organism evidence="1 2">
    <name type="scientific">Mucilaginibacter terrae</name>
    <dbReference type="NCBI Taxonomy" id="1955052"/>
    <lineage>
        <taxon>Bacteria</taxon>
        <taxon>Pseudomonadati</taxon>
        <taxon>Bacteroidota</taxon>
        <taxon>Sphingobacteriia</taxon>
        <taxon>Sphingobacteriales</taxon>
        <taxon>Sphingobacteriaceae</taxon>
        <taxon>Mucilaginibacter</taxon>
    </lineage>
</organism>
<name>A0ABU3GWL0_9SPHI</name>
<reference evidence="2" key="1">
    <citation type="submission" date="2023-07" db="EMBL/GenBank/DDBJ databases">
        <title>Functional and genomic diversity of the sorghum phyllosphere microbiome.</title>
        <authorList>
            <person name="Shade A."/>
        </authorList>
    </citation>
    <scope>NUCLEOTIDE SEQUENCE [LARGE SCALE GENOMIC DNA]</scope>
    <source>
        <strain evidence="2">SORGH_AS_0422</strain>
    </source>
</reference>
<comment type="caution">
    <text evidence="1">The sequence shown here is derived from an EMBL/GenBank/DDBJ whole genome shotgun (WGS) entry which is preliminary data.</text>
</comment>
<sequence length="36" mass="4314">MRRELSEFSDRIDEQFELAAPNHTFALWAVILSWFS</sequence>
<evidence type="ECO:0000313" key="2">
    <source>
        <dbReference type="Proteomes" id="UP001258315"/>
    </source>
</evidence>
<gene>
    <name evidence="1" type="ORF">QE417_003063</name>
</gene>
<evidence type="ECO:0000313" key="1">
    <source>
        <dbReference type="EMBL" id="MDT3403991.1"/>
    </source>
</evidence>